<dbReference type="eggNOG" id="ENOG5032BPX">
    <property type="taxonomic scope" value="Bacteria"/>
</dbReference>
<dbReference type="Pfam" id="PF08937">
    <property type="entry name" value="ThsB_TIR"/>
    <property type="match status" value="1"/>
</dbReference>
<gene>
    <name evidence="2" type="ordered locus">Mmc1_3118</name>
</gene>
<keyword evidence="3" id="KW-1185">Reference proteome</keyword>
<reference evidence="2 3" key="2">
    <citation type="journal article" date="2012" name="Int. J. Syst. Evol. Microbiol.">
        <title>Magnetococcus marinus gen. nov., sp. nov., a marine, magnetotactic bacterium that represents a novel lineage (Magnetococcaceae fam. nov.; Magnetococcales ord. nov.) at the base of the Alphaproteobacteria.</title>
        <authorList>
            <person name="Bazylinski D.A."/>
            <person name="Williams T.J."/>
            <person name="Lefevre C.T."/>
            <person name="Berg R.J."/>
            <person name="Zhang C.L."/>
            <person name="Bowser S.S."/>
            <person name="Dean A.J."/>
            <person name="Beveridge T.J."/>
        </authorList>
    </citation>
    <scope>NUCLEOTIDE SEQUENCE [LARGE SCALE GENOMIC DNA]</scope>
    <source>
        <strain evidence="3">ATCC BAA-1437 / JCM 17883 / MC-1</strain>
    </source>
</reference>
<proteinExistence type="predicted"/>
<dbReference type="SUPFAM" id="SSF52206">
    <property type="entry name" value="Hypothetical protein MTH538"/>
    <property type="match status" value="1"/>
</dbReference>
<dbReference type="AlphaFoldDB" id="A0LCB5"/>
<dbReference type="InterPro" id="IPR036490">
    <property type="entry name" value="ThsB_TIR-like_sf"/>
</dbReference>
<sequence length="138" mass="16100">MPALKKYQLFISHSWTYRDTYEKLVELFDEHPNFIWVNHSIPKDDPIHNAENDKKLYEAIKDKMYPVNCVVMLAGVYSTHSKWINNEIKIAKQFYGKPIIAVEPWASEKTSQPVKNNANAIVKWQSKSIVEAIRDHAL</sequence>
<evidence type="ECO:0000313" key="2">
    <source>
        <dbReference type="EMBL" id="ABK45608.1"/>
    </source>
</evidence>
<dbReference type="Proteomes" id="UP000002586">
    <property type="component" value="Chromosome"/>
</dbReference>
<evidence type="ECO:0000259" key="1">
    <source>
        <dbReference type="Pfam" id="PF08937"/>
    </source>
</evidence>
<dbReference type="InterPro" id="IPR015032">
    <property type="entry name" value="ThsB__TIR-like_domain"/>
</dbReference>
<dbReference type="KEGG" id="mgm:Mmc1_3118"/>
<protein>
    <recommendedName>
        <fullName evidence="1">Thoeris protein ThsB TIR-like domain-containing protein</fullName>
    </recommendedName>
</protein>
<dbReference type="RefSeq" id="WP_011714671.1">
    <property type="nucleotide sequence ID" value="NC_008576.1"/>
</dbReference>
<name>A0LCB5_MAGMM</name>
<dbReference type="OrthoDB" id="9811746at2"/>
<dbReference type="HOGENOM" id="CLU_140379_1_0_5"/>
<dbReference type="Gene3D" id="3.40.50.9200">
    <property type="entry name" value="Hypothetical protein MTH538"/>
    <property type="match status" value="1"/>
</dbReference>
<evidence type="ECO:0000313" key="3">
    <source>
        <dbReference type="Proteomes" id="UP000002586"/>
    </source>
</evidence>
<feature type="domain" description="Thoeris protein ThsB TIR-like" evidence="1">
    <location>
        <begin position="10"/>
        <end position="108"/>
    </location>
</feature>
<organism evidence="2 3">
    <name type="scientific">Magnetococcus marinus (strain ATCC BAA-1437 / JCM 17883 / MC-1)</name>
    <dbReference type="NCBI Taxonomy" id="156889"/>
    <lineage>
        <taxon>Bacteria</taxon>
        <taxon>Pseudomonadati</taxon>
        <taxon>Pseudomonadota</taxon>
        <taxon>Magnetococcia</taxon>
        <taxon>Magnetococcales</taxon>
        <taxon>Magnetococcaceae</taxon>
        <taxon>Magnetococcus</taxon>
    </lineage>
</organism>
<accession>A0LCB5</accession>
<reference evidence="3" key="1">
    <citation type="journal article" date="2009" name="Appl. Environ. Microbiol.">
        <title>Complete genome sequence of the chemolithoautotrophic marine magnetotactic coccus strain MC-1.</title>
        <authorList>
            <person name="Schubbe S."/>
            <person name="Williams T.J."/>
            <person name="Xie G."/>
            <person name="Kiss H.E."/>
            <person name="Brettin T.S."/>
            <person name="Martinez D."/>
            <person name="Ross C.A."/>
            <person name="Schuler D."/>
            <person name="Cox B.L."/>
            <person name="Nealson K.H."/>
            <person name="Bazylinski D.A."/>
        </authorList>
    </citation>
    <scope>NUCLEOTIDE SEQUENCE [LARGE SCALE GENOMIC DNA]</scope>
    <source>
        <strain evidence="3">ATCC BAA-1437 / JCM 17883 / MC-1</strain>
    </source>
</reference>
<dbReference type="EMBL" id="CP000471">
    <property type="protein sequence ID" value="ABK45608.1"/>
    <property type="molecule type" value="Genomic_DNA"/>
</dbReference>